<protein>
    <recommendedName>
        <fullName evidence="3">Carbonic anhydrase</fullName>
    </recommendedName>
</protein>
<evidence type="ECO:0000313" key="2">
    <source>
        <dbReference type="Proteomes" id="UP000034108"/>
    </source>
</evidence>
<proteinExistence type="predicted"/>
<dbReference type="SUPFAM" id="SSF53056">
    <property type="entry name" value="beta-carbonic anhydrase, cab"/>
    <property type="match status" value="1"/>
</dbReference>
<gene>
    <name evidence="1" type="ORF">UU49_C0004G0015</name>
</gene>
<evidence type="ECO:0008006" key="3">
    <source>
        <dbReference type="Google" id="ProtNLM"/>
    </source>
</evidence>
<evidence type="ECO:0000313" key="1">
    <source>
        <dbReference type="EMBL" id="KKR99684.1"/>
    </source>
</evidence>
<dbReference type="GO" id="GO:0004089">
    <property type="term" value="F:carbonate dehydratase activity"/>
    <property type="evidence" value="ECO:0007669"/>
    <property type="project" value="InterPro"/>
</dbReference>
<accession>A0A0G0VFH0</accession>
<dbReference type="AlphaFoldDB" id="A0A0G0VFH0"/>
<dbReference type="InterPro" id="IPR036874">
    <property type="entry name" value="Carbonic_anhydrase_sf"/>
</dbReference>
<dbReference type="Gene3D" id="3.40.1050.10">
    <property type="entry name" value="Carbonic anhydrase"/>
    <property type="match status" value="1"/>
</dbReference>
<dbReference type="STRING" id="1619048.UU49_C0004G0015"/>
<comment type="caution">
    <text evidence="1">The sequence shown here is derived from an EMBL/GenBank/DDBJ whole genome shotgun (WGS) entry which is preliminary data.</text>
</comment>
<sequence>MSHHCKALILHCIDFRFHESIKNWLKEKGLTNNCDIVSLAGASKGLITPKNPAEPEIILRQIEISSNLHKISQVILMNHTDCGAYGGRDAFVTSEDEHSQHVGDMQKAKKLILKKFPELEVKIILAKINPLEQINFEKVE</sequence>
<dbReference type="GO" id="GO:0008270">
    <property type="term" value="F:zinc ion binding"/>
    <property type="evidence" value="ECO:0007669"/>
    <property type="project" value="InterPro"/>
</dbReference>
<name>A0A0G0VFH0_9BACT</name>
<reference evidence="1 2" key="1">
    <citation type="journal article" date="2015" name="Nature">
        <title>rRNA introns, odd ribosomes, and small enigmatic genomes across a large radiation of phyla.</title>
        <authorList>
            <person name="Brown C.T."/>
            <person name="Hug L.A."/>
            <person name="Thomas B.C."/>
            <person name="Sharon I."/>
            <person name="Castelle C.J."/>
            <person name="Singh A."/>
            <person name="Wilkins M.J."/>
            <person name="Williams K.H."/>
            <person name="Banfield J.F."/>
        </authorList>
    </citation>
    <scope>NUCLEOTIDE SEQUENCE [LARGE SCALE GENOMIC DNA]</scope>
</reference>
<dbReference type="InterPro" id="IPR046871">
    <property type="entry name" value="Pro_CA_2"/>
</dbReference>
<dbReference type="Pfam" id="PF20393">
    <property type="entry name" value="Pro_CA_2"/>
    <property type="match status" value="1"/>
</dbReference>
<dbReference type="EMBL" id="LCAV01000004">
    <property type="protein sequence ID" value="KKR99684.1"/>
    <property type="molecule type" value="Genomic_DNA"/>
</dbReference>
<organism evidence="1 2">
    <name type="scientific">Candidatus Magasanikbacteria bacterium GW2011_GWC2_41_17</name>
    <dbReference type="NCBI Taxonomy" id="1619048"/>
    <lineage>
        <taxon>Bacteria</taxon>
        <taxon>Candidatus Magasanikiibacteriota</taxon>
    </lineage>
</organism>
<dbReference type="Proteomes" id="UP000034108">
    <property type="component" value="Unassembled WGS sequence"/>
</dbReference>